<dbReference type="InterPro" id="IPR029063">
    <property type="entry name" value="SAM-dependent_MTases_sf"/>
</dbReference>
<evidence type="ECO:0000313" key="4">
    <source>
        <dbReference type="EMBL" id="GHO57127.1"/>
    </source>
</evidence>
<dbReference type="Proteomes" id="UP000654345">
    <property type="component" value="Unassembled WGS sequence"/>
</dbReference>
<evidence type="ECO:0000313" key="5">
    <source>
        <dbReference type="Proteomes" id="UP000654345"/>
    </source>
</evidence>
<dbReference type="PANTHER" id="PTHR43861">
    <property type="entry name" value="TRANS-ACONITATE 2-METHYLTRANSFERASE-RELATED"/>
    <property type="match status" value="1"/>
</dbReference>
<reference evidence="4 5" key="1">
    <citation type="journal article" date="2021" name="Int. J. Syst. Evol. Microbiol.">
        <title>Reticulibacter mediterranei gen. nov., sp. nov., within the new family Reticulibacteraceae fam. nov., and Ktedonospora formicarum gen. nov., sp. nov., Ktedonobacter robiniae sp. nov., Dictyobacter formicarum sp. nov. and Dictyobacter arantiisoli sp. nov., belonging to the class Ktedonobacteria.</title>
        <authorList>
            <person name="Yabe S."/>
            <person name="Zheng Y."/>
            <person name="Wang C.M."/>
            <person name="Sakai Y."/>
            <person name="Abe K."/>
            <person name="Yokota A."/>
            <person name="Donadio S."/>
            <person name="Cavaletti L."/>
            <person name="Monciardini P."/>
        </authorList>
    </citation>
    <scope>NUCLEOTIDE SEQUENCE [LARGE SCALE GENOMIC DNA]</scope>
    <source>
        <strain evidence="4 5">SOSP1-30</strain>
    </source>
</reference>
<dbReference type="Pfam" id="PF13649">
    <property type="entry name" value="Methyltransf_25"/>
    <property type="match status" value="1"/>
</dbReference>
<evidence type="ECO:0000256" key="2">
    <source>
        <dbReference type="ARBA" id="ARBA00022679"/>
    </source>
</evidence>
<evidence type="ECO:0000259" key="3">
    <source>
        <dbReference type="Pfam" id="PF13649"/>
    </source>
</evidence>
<gene>
    <name evidence="4" type="ORF">KSB_56020</name>
</gene>
<dbReference type="CDD" id="cd02440">
    <property type="entry name" value="AdoMet_MTases"/>
    <property type="match status" value="1"/>
</dbReference>
<dbReference type="PANTHER" id="PTHR43861:SF1">
    <property type="entry name" value="TRANS-ACONITATE 2-METHYLTRANSFERASE"/>
    <property type="match status" value="1"/>
</dbReference>
<dbReference type="Gene3D" id="3.40.50.150">
    <property type="entry name" value="Vaccinia Virus protein VP39"/>
    <property type="match status" value="1"/>
</dbReference>
<dbReference type="SUPFAM" id="SSF53335">
    <property type="entry name" value="S-adenosyl-L-methionine-dependent methyltransferases"/>
    <property type="match status" value="1"/>
</dbReference>
<accession>A0ABQ3UWS8</accession>
<feature type="domain" description="Methyltransferase" evidence="3">
    <location>
        <begin position="40"/>
        <end position="135"/>
    </location>
</feature>
<dbReference type="EMBL" id="BNJG01000002">
    <property type="protein sequence ID" value="GHO57127.1"/>
    <property type="molecule type" value="Genomic_DNA"/>
</dbReference>
<dbReference type="InterPro" id="IPR041698">
    <property type="entry name" value="Methyltransf_25"/>
</dbReference>
<keyword evidence="2" id="KW-0808">Transferase</keyword>
<name>A0ABQ3UWS8_9CHLR</name>
<organism evidence="4 5">
    <name type="scientific">Ktedonobacter robiniae</name>
    <dbReference type="NCBI Taxonomy" id="2778365"/>
    <lineage>
        <taxon>Bacteria</taxon>
        <taxon>Bacillati</taxon>
        <taxon>Chloroflexota</taxon>
        <taxon>Ktedonobacteria</taxon>
        <taxon>Ktedonobacterales</taxon>
        <taxon>Ktedonobacteraceae</taxon>
        <taxon>Ktedonobacter</taxon>
    </lineage>
</organism>
<dbReference type="RefSeq" id="WP_201373555.1">
    <property type="nucleotide sequence ID" value="NZ_BNJG01000002.1"/>
</dbReference>
<keyword evidence="5" id="KW-1185">Reference proteome</keyword>
<protein>
    <recommendedName>
        <fullName evidence="3">Methyltransferase domain-containing protein</fullName>
    </recommendedName>
</protein>
<comment type="caution">
    <text evidence="4">The sequence shown here is derived from an EMBL/GenBank/DDBJ whole genome shotgun (WGS) entry which is preliminary data.</text>
</comment>
<sequence>MDSFKYTVISHEGMRYCNPLSSEKIETVLDLLNFVNTARVLDLASGKGELLLRLVERYGAEALGVDLASPFIAEAQAQASTRIPHKKVTFLEQDVTTLQIEPESLDLVSCLGGCHILGGFQPTLQQVKSWVKPGGYILLGDGYWKQEPQPEYLAAFGGSRDECMTHAQNVTTGPAEGLVPLYACVCNDDEWDRYEWLHLRNMELYARKHSEDPDVPELLKRIRAWRDTYVRWGRDTLGFGLYLFQK</sequence>
<proteinExistence type="predicted"/>
<evidence type="ECO:0000256" key="1">
    <source>
        <dbReference type="ARBA" id="ARBA00022603"/>
    </source>
</evidence>
<keyword evidence="1" id="KW-0489">Methyltransferase</keyword>